<comment type="caution">
    <text evidence="1">The sequence shown here is derived from an EMBL/GenBank/DDBJ whole genome shotgun (WGS) entry which is preliminary data.</text>
</comment>
<dbReference type="AlphaFoldDB" id="A0A9R1EMY4"/>
<dbReference type="EMBL" id="CM022216">
    <property type="protein sequence ID" value="KAF7013161.1"/>
    <property type="molecule type" value="Genomic_DNA"/>
</dbReference>
<organism evidence="1">
    <name type="scientific">Triticum aestivum</name>
    <name type="common">Wheat</name>
    <dbReference type="NCBI Taxonomy" id="4565"/>
    <lineage>
        <taxon>Eukaryota</taxon>
        <taxon>Viridiplantae</taxon>
        <taxon>Streptophyta</taxon>
        <taxon>Embryophyta</taxon>
        <taxon>Tracheophyta</taxon>
        <taxon>Spermatophyta</taxon>
        <taxon>Magnoliopsida</taxon>
        <taxon>Liliopsida</taxon>
        <taxon>Poales</taxon>
        <taxon>Poaceae</taxon>
        <taxon>BOP clade</taxon>
        <taxon>Pooideae</taxon>
        <taxon>Triticodae</taxon>
        <taxon>Triticeae</taxon>
        <taxon>Triticinae</taxon>
        <taxon>Triticum</taxon>
    </lineage>
</organism>
<sequence length="35" mass="3906">VPAVCWGRIENSKTRADIGWEPQYPSFTEILGIDG</sequence>
<evidence type="ECO:0000313" key="1">
    <source>
        <dbReference type="EMBL" id="KAF7013161.1"/>
    </source>
</evidence>
<protein>
    <submittedName>
        <fullName evidence="1">Uncharacterized protein</fullName>
    </submittedName>
</protein>
<reference evidence="1" key="2">
    <citation type="submission" date="2020-03" db="EMBL/GenBank/DDBJ databases">
        <title>The second near-complete assembly of the hexaploid bread wheat (Triticum aestivum) genome.</title>
        <authorList>
            <person name="Zimin A.V."/>
            <person name="Puiu D."/>
            <person name="Shumante A."/>
            <person name="Alonge M."/>
            <person name="Salzberg S.L."/>
        </authorList>
    </citation>
    <scope>NUCLEOTIDE SEQUENCE</scope>
    <source>
        <tissue evidence="1">Leaf</tissue>
    </source>
</reference>
<reference evidence="1" key="1">
    <citation type="journal article" date="2017" name="Gigascience">
        <title>The first near-complete assembly of the hexaploid bread wheat genome, Triticum aestivum.</title>
        <authorList>
            <person name="Zimin A.V."/>
            <person name="Puiu D."/>
            <person name="Hall R."/>
            <person name="Kingan S."/>
            <person name="Clavijo B.J."/>
            <person name="Salzberg S.L."/>
        </authorList>
    </citation>
    <scope>NUCLEOTIDE SEQUENCE</scope>
    <source>
        <tissue evidence="1">Leaf</tissue>
    </source>
</reference>
<proteinExistence type="predicted"/>
<dbReference type="OrthoDB" id="674948at2759"/>
<feature type="non-terminal residue" evidence="1">
    <location>
        <position position="1"/>
    </location>
</feature>
<accession>A0A9R1EMY4</accession>
<dbReference type="Proteomes" id="UP000815260">
    <property type="component" value="Chromosome 2D"/>
</dbReference>
<gene>
    <name evidence="1" type="ORF">CFC21_027275</name>
</gene>
<name>A0A9R1EMY4_WHEAT</name>